<dbReference type="EMBL" id="CM042056">
    <property type="protein sequence ID" value="KAI3697189.1"/>
    <property type="molecule type" value="Genomic_DNA"/>
</dbReference>
<sequence length="196" mass="22036">MRKQQSSFGEAMAKHKQRMETEENVEKRSQWAQKMDLWKKALTEVVDLKGEIAKGRKEADFIEEIVTNIRRRLGVLLSSPQPLIIGMDYHIGYITAWLKDGSSHTADILTISGMGGIGKTTLAKYVYRLNCGEFQRRSFIEGISRTCAQQYNGLLDLQKQICGDISKPSSIQVFGDVSVYTSKIENAIALKKAGIF</sequence>
<accession>A0ACB8ZHL5</accession>
<keyword evidence="2" id="KW-1185">Reference proteome</keyword>
<evidence type="ECO:0000313" key="1">
    <source>
        <dbReference type="EMBL" id="KAI3697189.1"/>
    </source>
</evidence>
<protein>
    <submittedName>
        <fullName evidence="1">Uncharacterized protein</fullName>
    </submittedName>
</protein>
<proteinExistence type="predicted"/>
<evidence type="ECO:0000313" key="2">
    <source>
        <dbReference type="Proteomes" id="UP001055879"/>
    </source>
</evidence>
<organism evidence="1 2">
    <name type="scientific">Arctium lappa</name>
    <name type="common">Greater burdock</name>
    <name type="synonym">Lappa major</name>
    <dbReference type="NCBI Taxonomy" id="4217"/>
    <lineage>
        <taxon>Eukaryota</taxon>
        <taxon>Viridiplantae</taxon>
        <taxon>Streptophyta</taxon>
        <taxon>Embryophyta</taxon>
        <taxon>Tracheophyta</taxon>
        <taxon>Spermatophyta</taxon>
        <taxon>Magnoliopsida</taxon>
        <taxon>eudicotyledons</taxon>
        <taxon>Gunneridae</taxon>
        <taxon>Pentapetalae</taxon>
        <taxon>asterids</taxon>
        <taxon>campanulids</taxon>
        <taxon>Asterales</taxon>
        <taxon>Asteraceae</taxon>
        <taxon>Carduoideae</taxon>
        <taxon>Cardueae</taxon>
        <taxon>Arctiinae</taxon>
        <taxon>Arctium</taxon>
    </lineage>
</organism>
<comment type="caution">
    <text evidence="1">The sequence shown here is derived from an EMBL/GenBank/DDBJ whole genome shotgun (WGS) entry which is preliminary data.</text>
</comment>
<reference evidence="2" key="1">
    <citation type="journal article" date="2022" name="Mol. Ecol. Resour.">
        <title>The genomes of chicory, endive, great burdock and yacon provide insights into Asteraceae palaeo-polyploidization history and plant inulin production.</title>
        <authorList>
            <person name="Fan W."/>
            <person name="Wang S."/>
            <person name="Wang H."/>
            <person name="Wang A."/>
            <person name="Jiang F."/>
            <person name="Liu H."/>
            <person name="Zhao H."/>
            <person name="Xu D."/>
            <person name="Zhang Y."/>
        </authorList>
    </citation>
    <scope>NUCLEOTIDE SEQUENCE [LARGE SCALE GENOMIC DNA]</scope>
    <source>
        <strain evidence="2">cv. Niubang</strain>
    </source>
</reference>
<name>A0ACB8ZHL5_ARCLA</name>
<dbReference type="Proteomes" id="UP001055879">
    <property type="component" value="Linkage Group LG10"/>
</dbReference>
<gene>
    <name evidence="1" type="ORF">L6452_30021</name>
</gene>
<reference evidence="1 2" key="2">
    <citation type="journal article" date="2022" name="Mol. Ecol. Resour.">
        <title>The genomes of chicory, endive, great burdock and yacon provide insights into Asteraceae paleo-polyploidization history and plant inulin production.</title>
        <authorList>
            <person name="Fan W."/>
            <person name="Wang S."/>
            <person name="Wang H."/>
            <person name="Wang A."/>
            <person name="Jiang F."/>
            <person name="Liu H."/>
            <person name="Zhao H."/>
            <person name="Xu D."/>
            <person name="Zhang Y."/>
        </authorList>
    </citation>
    <scope>NUCLEOTIDE SEQUENCE [LARGE SCALE GENOMIC DNA]</scope>
    <source>
        <strain evidence="2">cv. Niubang</strain>
    </source>
</reference>